<evidence type="ECO:0000313" key="17">
    <source>
        <dbReference type="Proteomes" id="UP000608154"/>
    </source>
</evidence>
<evidence type="ECO:0000256" key="12">
    <source>
        <dbReference type="ARBA" id="ARBA00051096"/>
    </source>
</evidence>
<dbReference type="InterPro" id="IPR004655">
    <property type="entry name" value="FabH"/>
</dbReference>
<keyword evidence="9 13" id="KW-0275">Fatty acid biosynthesis</keyword>
<keyword evidence="8 13" id="KW-0443">Lipid metabolism</keyword>
<comment type="pathway">
    <text evidence="1 13">Lipid metabolism; fatty acid biosynthesis.</text>
</comment>
<dbReference type="Pfam" id="PF08541">
    <property type="entry name" value="ACP_syn_III_C"/>
    <property type="match status" value="1"/>
</dbReference>
<accession>A0A916TPE9</accession>
<sequence>MTRRSVIIGTGSALPRQAVSNQELAARVDTSDEWIVERTGIRNRHIAAPDETTSSLATAAALKAIEAAGIEASSIGLIILATATPDQTFPATATIVQDKLGCRGGIAFDVAAVCSGFLYALGVADSMLRSGMAQRALVIGSETFSRILDWEDRATCVLFGDGAGAVVVEAQEQGGDKPRGILATQLHADGAHNELLYVDGGPSTTGTVGKLRMKGREVFRHAVVNLSEVLKEVLEDAGLETTDIDWLVPHQANARILEATAKKLGLSSEKVVMTVGQHANTSAASVPLALDQAVRDGRIREGDLVVLEAMGGGFAWGASVVRM</sequence>
<evidence type="ECO:0000256" key="8">
    <source>
        <dbReference type="ARBA" id="ARBA00023098"/>
    </source>
</evidence>
<evidence type="ECO:0000256" key="7">
    <source>
        <dbReference type="ARBA" id="ARBA00022832"/>
    </source>
</evidence>
<keyword evidence="6 13" id="KW-0808">Transferase</keyword>
<reference evidence="16" key="2">
    <citation type="submission" date="2020-09" db="EMBL/GenBank/DDBJ databases">
        <authorList>
            <person name="Sun Q."/>
            <person name="Zhou Y."/>
        </authorList>
    </citation>
    <scope>NUCLEOTIDE SEQUENCE</scope>
    <source>
        <strain evidence="16">CGMCC 1.15095</strain>
    </source>
</reference>
<evidence type="ECO:0000256" key="5">
    <source>
        <dbReference type="ARBA" id="ARBA00022516"/>
    </source>
</evidence>
<dbReference type="InterPro" id="IPR013751">
    <property type="entry name" value="ACP_syn_III_N"/>
</dbReference>
<keyword evidence="10 13" id="KW-0511">Multifunctional enzyme</keyword>
<evidence type="ECO:0000256" key="9">
    <source>
        <dbReference type="ARBA" id="ARBA00023160"/>
    </source>
</evidence>
<dbReference type="GO" id="GO:0004315">
    <property type="term" value="F:3-oxoacyl-[acyl-carrier-protein] synthase activity"/>
    <property type="evidence" value="ECO:0007669"/>
    <property type="project" value="InterPro"/>
</dbReference>
<comment type="catalytic activity">
    <reaction evidence="12">
        <text>malonyl-[ACP] + acetyl-CoA + H(+) = 3-oxobutanoyl-[ACP] + CO2 + CoA</text>
        <dbReference type="Rhea" id="RHEA:12080"/>
        <dbReference type="Rhea" id="RHEA-COMP:9623"/>
        <dbReference type="Rhea" id="RHEA-COMP:9625"/>
        <dbReference type="ChEBI" id="CHEBI:15378"/>
        <dbReference type="ChEBI" id="CHEBI:16526"/>
        <dbReference type="ChEBI" id="CHEBI:57287"/>
        <dbReference type="ChEBI" id="CHEBI:57288"/>
        <dbReference type="ChEBI" id="CHEBI:78449"/>
        <dbReference type="ChEBI" id="CHEBI:78450"/>
        <dbReference type="EC" id="2.3.1.180"/>
    </reaction>
    <physiologicalReaction direction="left-to-right" evidence="12">
        <dbReference type="Rhea" id="RHEA:12081"/>
    </physiologicalReaction>
</comment>
<dbReference type="Pfam" id="PF08545">
    <property type="entry name" value="ACP_syn_III"/>
    <property type="match status" value="1"/>
</dbReference>
<protein>
    <recommendedName>
        <fullName evidence="3 13">Beta-ketoacyl-[acyl-carrier-protein] synthase III</fullName>
        <shortName evidence="13">Beta-ketoacyl-ACP synthase III</shortName>
        <shortName evidence="13">KAS III</shortName>
        <ecNumber evidence="3 13">2.3.1.180</ecNumber>
    </recommendedName>
    <alternativeName>
        <fullName evidence="13">3-oxoacyl-[acyl-carrier-protein] synthase 3</fullName>
    </alternativeName>
    <alternativeName>
        <fullName evidence="13">3-oxoacyl-[acyl-carrier-protein] synthase III</fullName>
    </alternativeName>
</protein>
<feature type="active site" evidence="13">
    <location>
        <position position="250"/>
    </location>
</feature>
<comment type="subunit">
    <text evidence="13">Homodimer.</text>
</comment>
<evidence type="ECO:0000256" key="10">
    <source>
        <dbReference type="ARBA" id="ARBA00023268"/>
    </source>
</evidence>
<gene>
    <name evidence="13 16" type="primary">fabH</name>
    <name evidence="16" type="ORF">GCM10011494_01520</name>
</gene>
<dbReference type="Proteomes" id="UP000608154">
    <property type="component" value="Unassembled WGS sequence"/>
</dbReference>
<feature type="region of interest" description="ACP-binding" evidence="13">
    <location>
        <begin position="251"/>
        <end position="255"/>
    </location>
</feature>
<dbReference type="SUPFAM" id="SSF53901">
    <property type="entry name" value="Thiolase-like"/>
    <property type="match status" value="1"/>
</dbReference>
<comment type="caution">
    <text evidence="16">The sequence shown here is derived from an EMBL/GenBank/DDBJ whole genome shotgun (WGS) entry which is preliminary data.</text>
</comment>
<evidence type="ECO:0000313" key="16">
    <source>
        <dbReference type="EMBL" id="GGB86906.1"/>
    </source>
</evidence>
<reference evidence="16" key="1">
    <citation type="journal article" date="2014" name="Int. J. Syst. Evol. Microbiol.">
        <title>Complete genome sequence of Corynebacterium casei LMG S-19264T (=DSM 44701T), isolated from a smear-ripened cheese.</title>
        <authorList>
            <consortium name="US DOE Joint Genome Institute (JGI-PGF)"/>
            <person name="Walter F."/>
            <person name="Albersmeier A."/>
            <person name="Kalinowski J."/>
            <person name="Ruckert C."/>
        </authorList>
    </citation>
    <scope>NUCLEOTIDE SEQUENCE</scope>
    <source>
        <strain evidence="16">CGMCC 1.15095</strain>
    </source>
</reference>
<evidence type="ECO:0000256" key="11">
    <source>
        <dbReference type="ARBA" id="ARBA00023315"/>
    </source>
</evidence>
<dbReference type="AlphaFoldDB" id="A0A916TPE9"/>
<keyword evidence="7 13" id="KW-0276">Fatty acid metabolism</keyword>
<name>A0A916TPE9_9SPHN</name>
<dbReference type="InterPro" id="IPR013747">
    <property type="entry name" value="ACP_syn_III_C"/>
</dbReference>
<comment type="subcellular location">
    <subcellularLocation>
        <location evidence="13">Cytoplasm</location>
    </subcellularLocation>
</comment>
<feature type="domain" description="Beta-ketoacyl-[acyl-carrier-protein] synthase III N-terminal" evidence="15">
    <location>
        <begin position="108"/>
        <end position="190"/>
    </location>
</feature>
<evidence type="ECO:0000259" key="14">
    <source>
        <dbReference type="Pfam" id="PF08541"/>
    </source>
</evidence>
<feature type="domain" description="Beta-ketoacyl-[acyl-carrier-protein] synthase III C-terminal" evidence="14">
    <location>
        <begin position="234"/>
        <end position="323"/>
    </location>
</feature>
<dbReference type="CDD" id="cd00830">
    <property type="entry name" value="KAS_III"/>
    <property type="match status" value="1"/>
</dbReference>
<dbReference type="HAMAP" id="MF_01815">
    <property type="entry name" value="FabH"/>
    <property type="match status" value="1"/>
</dbReference>
<evidence type="ECO:0000256" key="4">
    <source>
        <dbReference type="ARBA" id="ARBA00022490"/>
    </source>
</evidence>
<evidence type="ECO:0000256" key="2">
    <source>
        <dbReference type="ARBA" id="ARBA00008642"/>
    </source>
</evidence>
<keyword evidence="11 13" id="KW-0012">Acyltransferase</keyword>
<evidence type="ECO:0000256" key="6">
    <source>
        <dbReference type="ARBA" id="ARBA00022679"/>
    </source>
</evidence>
<dbReference type="Gene3D" id="3.40.47.10">
    <property type="match status" value="1"/>
</dbReference>
<keyword evidence="17" id="KW-1185">Reference proteome</keyword>
<dbReference type="EMBL" id="BMHK01000001">
    <property type="protein sequence ID" value="GGB86906.1"/>
    <property type="molecule type" value="Genomic_DNA"/>
</dbReference>
<keyword evidence="4 13" id="KW-0963">Cytoplasm</keyword>
<dbReference type="FunFam" id="3.40.47.10:FF:000004">
    <property type="entry name" value="3-oxoacyl-[acyl-carrier-protein] synthase 3"/>
    <property type="match status" value="1"/>
</dbReference>
<evidence type="ECO:0000256" key="3">
    <source>
        <dbReference type="ARBA" id="ARBA00012333"/>
    </source>
</evidence>
<dbReference type="NCBIfam" id="NF006829">
    <property type="entry name" value="PRK09352.1"/>
    <property type="match status" value="1"/>
</dbReference>
<organism evidence="16 17">
    <name type="scientific">Novosphingobium endophyticum</name>
    <dbReference type="NCBI Taxonomy" id="1955250"/>
    <lineage>
        <taxon>Bacteria</taxon>
        <taxon>Pseudomonadati</taxon>
        <taxon>Pseudomonadota</taxon>
        <taxon>Alphaproteobacteria</taxon>
        <taxon>Sphingomonadales</taxon>
        <taxon>Sphingomonadaceae</taxon>
        <taxon>Novosphingobium</taxon>
    </lineage>
</organism>
<feature type="active site" evidence="13">
    <location>
        <position position="280"/>
    </location>
</feature>
<feature type="active site" evidence="13">
    <location>
        <position position="114"/>
    </location>
</feature>
<dbReference type="NCBIfam" id="TIGR00747">
    <property type="entry name" value="fabH"/>
    <property type="match status" value="1"/>
</dbReference>
<dbReference type="GO" id="GO:0005737">
    <property type="term" value="C:cytoplasm"/>
    <property type="evidence" value="ECO:0007669"/>
    <property type="project" value="UniProtKB-SubCell"/>
</dbReference>
<keyword evidence="5 13" id="KW-0444">Lipid biosynthesis</keyword>
<dbReference type="GO" id="GO:0006633">
    <property type="term" value="P:fatty acid biosynthetic process"/>
    <property type="evidence" value="ECO:0007669"/>
    <property type="project" value="UniProtKB-UniRule"/>
</dbReference>
<dbReference type="EC" id="2.3.1.180" evidence="3 13"/>
<dbReference type="PANTHER" id="PTHR34069:SF2">
    <property type="entry name" value="BETA-KETOACYL-[ACYL-CARRIER-PROTEIN] SYNTHASE III"/>
    <property type="match status" value="1"/>
</dbReference>
<dbReference type="PANTHER" id="PTHR34069">
    <property type="entry name" value="3-OXOACYL-[ACYL-CARRIER-PROTEIN] SYNTHASE 3"/>
    <property type="match status" value="1"/>
</dbReference>
<dbReference type="InterPro" id="IPR016039">
    <property type="entry name" value="Thiolase-like"/>
</dbReference>
<dbReference type="GO" id="GO:0044550">
    <property type="term" value="P:secondary metabolite biosynthetic process"/>
    <property type="evidence" value="ECO:0007669"/>
    <property type="project" value="TreeGrafter"/>
</dbReference>
<comment type="domain">
    <text evidence="13">The last Arg residue of the ACP-binding site is essential for the weak association between ACP/AcpP and FabH.</text>
</comment>
<dbReference type="RefSeq" id="WP_188767238.1">
    <property type="nucleotide sequence ID" value="NZ_BMHK01000001.1"/>
</dbReference>
<comment type="similarity">
    <text evidence="2 13">Belongs to the thiolase-like superfamily. FabH family.</text>
</comment>
<dbReference type="GO" id="GO:0033818">
    <property type="term" value="F:beta-ketoacyl-acyl-carrier-protein synthase III activity"/>
    <property type="evidence" value="ECO:0007669"/>
    <property type="project" value="UniProtKB-UniRule"/>
</dbReference>
<evidence type="ECO:0000259" key="15">
    <source>
        <dbReference type="Pfam" id="PF08545"/>
    </source>
</evidence>
<proteinExistence type="inferred from homology"/>
<comment type="function">
    <text evidence="13">Catalyzes the condensation reaction of fatty acid synthesis by the addition to an acyl acceptor of two carbons from malonyl-ACP. Catalyzes the first condensation reaction which initiates fatty acid synthesis and may therefore play a role in governing the total rate of fatty acid production. Possesses both acetoacetyl-ACP synthase and acetyl transacylase activities. Its substrate specificity determines the biosynthesis of branched-chain and/or straight-chain of fatty acids.</text>
</comment>
<evidence type="ECO:0000256" key="13">
    <source>
        <dbReference type="HAMAP-Rule" id="MF_01815"/>
    </source>
</evidence>
<evidence type="ECO:0000256" key="1">
    <source>
        <dbReference type="ARBA" id="ARBA00005194"/>
    </source>
</evidence>